<evidence type="ECO:0000313" key="2">
    <source>
        <dbReference type="EMBL" id="GMH19267.1"/>
    </source>
</evidence>
<feature type="region of interest" description="Disordered" evidence="1">
    <location>
        <begin position="165"/>
        <end position="194"/>
    </location>
</feature>
<comment type="caution">
    <text evidence="2">The sequence shown here is derived from an EMBL/GenBank/DDBJ whole genome shotgun (WGS) entry which is preliminary data.</text>
</comment>
<evidence type="ECO:0000256" key="1">
    <source>
        <dbReference type="SAM" id="MobiDB-lite"/>
    </source>
</evidence>
<organism evidence="2 3">
    <name type="scientific">Nepenthes gracilis</name>
    <name type="common">Slender pitcher plant</name>
    <dbReference type="NCBI Taxonomy" id="150966"/>
    <lineage>
        <taxon>Eukaryota</taxon>
        <taxon>Viridiplantae</taxon>
        <taxon>Streptophyta</taxon>
        <taxon>Embryophyta</taxon>
        <taxon>Tracheophyta</taxon>
        <taxon>Spermatophyta</taxon>
        <taxon>Magnoliopsida</taxon>
        <taxon>eudicotyledons</taxon>
        <taxon>Gunneridae</taxon>
        <taxon>Pentapetalae</taxon>
        <taxon>Caryophyllales</taxon>
        <taxon>Nepenthaceae</taxon>
        <taxon>Nepenthes</taxon>
    </lineage>
</organism>
<dbReference type="Proteomes" id="UP001279734">
    <property type="component" value="Unassembled WGS sequence"/>
</dbReference>
<dbReference type="AlphaFoldDB" id="A0AAD3SY98"/>
<protein>
    <submittedName>
        <fullName evidence="2">Uncharacterized protein</fullName>
    </submittedName>
</protein>
<keyword evidence="3" id="KW-1185">Reference proteome</keyword>
<gene>
    <name evidence="2" type="ORF">Nepgr_021108</name>
</gene>
<proteinExistence type="predicted"/>
<accession>A0AAD3SY98</accession>
<evidence type="ECO:0000313" key="3">
    <source>
        <dbReference type="Proteomes" id="UP001279734"/>
    </source>
</evidence>
<sequence length="420" mass="45701">MKSWTKLFLPCFEACSMIWSGLQSRVAQFVNSVVADVVADDVNSGQPAVPWLFWNLVSFGFCLRQLCGWVLLGVGAVLGWSAIPRPWIIVGSLLVTSQGSSAFPVVAILRGSNPLEEWDPCKESVAVDLEVAPASRPSLATAVPLNLDDAGSVVNSQVGVHPIVDSGEPLIGRSEELSSTSGKGDVDSDAGSNSKNEHVLLSYSELSRVKDNGVCLHTAGHIKTSYADITKRRVKIDGAVEPSYGEVHGVEALSFSTCSDGTSEDSQVSKLRNLSPLAQKVAAWINSLLRAVDKSAHKDEVLFGLASSPRDKFSPRTQDSSLKVRKSLIKKHSSWQLSNYNPLLVNEKEVENWVLRKAKASYKGQGLFTKLREPKHRHQPSGVRLKTLNSILTSQHRIKFTSLQLPSEQDQQHQPSSGQG</sequence>
<reference evidence="2" key="1">
    <citation type="submission" date="2023-05" db="EMBL/GenBank/DDBJ databases">
        <title>Nepenthes gracilis genome sequencing.</title>
        <authorList>
            <person name="Fukushima K."/>
        </authorList>
    </citation>
    <scope>NUCLEOTIDE SEQUENCE</scope>
    <source>
        <strain evidence="2">SING2019-196</strain>
    </source>
</reference>
<name>A0AAD3SY98_NEPGR</name>
<dbReference type="EMBL" id="BSYO01000020">
    <property type="protein sequence ID" value="GMH19267.1"/>
    <property type="molecule type" value="Genomic_DNA"/>
</dbReference>